<dbReference type="InterPro" id="IPR001387">
    <property type="entry name" value="Cro/C1-type_HTH"/>
</dbReference>
<dbReference type="PANTHER" id="PTHR34475">
    <property type="match status" value="1"/>
</dbReference>
<name>A0A1F8C3D2_9BACT</name>
<keyword evidence="1" id="KW-1133">Transmembrane helix</keyword>
<dbReference type="EMBL" id="MGHL01000006">
    <property type="protein sequence ID" value="OGM70145.1"/>
    <property type="molecule type" value="Genomic_DNA"/>
</dbReference>
<dbReference type="CDD" id="cd00093">
    <property type="entry name" value="HTH_XRE"/>
    <property type="match status" value="1"/>
</dbReference>
<reference evidence="2 3" key="1">
    <citation type="journal article" date="2016" name="Nat. Commun.">
        <title>Thousands of microbial genomes shed light on interconnected biogeochemical processes in an aquifer system.</title>
        <authorList>
            <person name="Anantharaman K."/>
            <person name="Brown C.T."/>
            <person name="Hug L.A."/>
            <person name="Sharon I."/>
            <person name="Castelle C.J."/>
            <person name="Probst A.J."/>
            <person name="Thomas B.C."/>
            <person name="Singh A."/>
            <person name="Wilkins M.J."/>
            <person name="Karaoz U."/>
            <person name="Brodie E.L."/>
            <person name="Williams K.H."/>
            <person name="Hubbard S.S."/>
            <person name="Banfield J.F."/>
        </authorList>
    </citation>
    <scope>NUCLEOTIDE SEQUENCE [LARGE SCALE GENOMIC DNA]</scope>
</reference>
<evidence type="ECO:0000256" key="1">
    <source>
        <dbReference type="SAM" id="Phobius"/>
    </source>
</evidence>
<dbReference type="Pfam" id="PF09136">
    <property type="entry name" value="Glucodextran_B"/>
    <property type="match status" value="1"/>
</dbReference>
<dbReference type="InterPro" id="IPR010982">
    <property type="entry name" value="Lambda_DNA-bd_dom_sf"/>
</dbReference>
<keyword evidence="1" id="KW-0812">Transmembrane</keyword>
<dbReference type="InterPro" id="IPR013783">
    <property type="entry name" value="Ig-like_fold"/>
</dbReference>
<protein>
    <recommendedName>
        <fullName evidence="4">HTH cro/C1-type domain-containing protein</fullName>
    </recommendedName>
</protein>
<sequence length="209" mass="23169">MRTLGTVIKDARIQKGLTLSALERLTKIKQGFILAIEKEDWRELPNLAVVSGFVKSIASHLDLNPVHAVALLKRDYPPAKIAVNPKPDVGREFAWSPRLTFLVGISVVILAVLGYLTAQYWSFTRPPRLEIEMPQEGETIIDGTTRVAGKTKKDVTVTVNNQPVLVNEDGSFEAEIELSDITQEISVVARSLSGKEIQIIRKIVVESEQ</sequence>
<accession>A0A1F8C3D2</accession>
<dbReference type="Gene3D" id="2.60.40.10">
    <property type="entry name" value="Immunoglobulins"/>
    <property type="match status" value="1"/>
</dbReference>
<dbReference type="InterPro" id="IPR050400">
    <property type="entry name" value="Bact_Cytoskel_RodZ"/>
</dbReference>
<evidence type="ECO:0000313" key="2">
    <source>
        <dbReference type="EMBL" id="OGM70145.1"/>
    </source>
</evidence>
<gene>
    <name evidence="2" type="ORF">A2975_03660</name>
</gene>
<dbReference type="SUPFAM" id="SSF47413">
    <property type="entry name" value="lambda repressor-like DNA-binding domains"/>
    <property type="match status" value="1"/>
</dbReference>
<organism evidence="2 3">
    <name type="scientific">Candidatus Woesebacteria bacterium RIFCSPLOWO2_01_FULL_44_14</name>
    <dbReference type="NCBI Taxonomy" id="1802525"/>
    <lineage>
        <taxon>Bacteria</taxon>
        <taxon>Candidatus Woeseibacteriota</taxon>
    </lineage>
</organism>
<dbReference type="STRING" id="1802525.A2975_03660"/>
<dbReference type="Proteomes" id="UP000178429">
    <property type="component" value="Unassembled WGS sequence"/>
</dbReference>
<evidence type="ECO:0008006" key="4">
    <source>
        <dbReference type="Google" id="ProtNLM"/>
    </source>
</evidence>
<evidence type="ECO:0000313" key="3">
    <source>
        <dbReference type="Proteomes" id="UP000178429"/>
    </source>
</evidence>
<comment type="caution">
    <text evidence="2">The sequence shown here is derived from an EMBL/GenBank/DDBJ whole genome shotgun (WGS) entry which is preliminary data.</text>
</comment>
<dbReference type="AlphaFoldDB" id="A0A1F8C3D2"/>
<dbReference type="PANTHER" id="PTHR34475:SF1">
    <property type="entry name" value="CYTOSKELETON PROTEIN RODZ"/>
    <property type="match status" value="1"/>
</dbReference>
<feature type="transmembrane region" description="Helical" evidence="1">
    <location>
        <begin position="99"/>
        <end position="118"/>
    </location>
</feature>
<proteinExistence type="predicted"/>
<keyword evidence="1" id="KW-0472">Membrane</keyword>
<dbReference type="Gene3D" id="1.10.260.40">
    <property type="entry name" value="lambda repressor-like DNA-binding domains"/>
    <property type="match status" value="1"/>
</dbReference>
<dbReference type="GO" id="GO:0003677">
    <property type="term" value="F:DNA binding"/>
    <property type="evidence" value="ECO:0007669"/>
    <property type="project" value="InterPro"/>
</dbReference>
<dbReference type="Pfam" id="PF13413">
    <property type="entry name" value="HTH_25"/>
    <property type="match status" value="1"/>
</dbReference>